<reference evidence="3 4" key="1">
    <citation type="submission" date="2014-06" db="EMBL/GenBank/DDBJ databases">
        <authorList>
            <person name="Swart Estienne"/>
        </authorList>
    </citation>
    <scope>NUCLEOTIDE SEQUENCE [LARGE SCALE GENOMIC DNA]</scope>
    <source>
        <strain evidence="3 4">130c</strain>
    </source>
</reference>
<sequence>MKTAFFSSVLLLSAPFFAIVEAVQLKSLTTSNLLSKTQTGTESLAIHPSVQNYYDPQTHQQILNGLLHQGRDSENGSTLGLSQTNTAFNLKGFINNNIDKIKQQVTDQVKTTISDVVDQGKDALTQNIQNIKDQGQDLLQSEIQNTQNKLLKDTKIGQEVSTLISAANAVDEVEDGDEDEDEEEEEEEGKVVQQEKPKKKKKKSRKSKNNKKKSKKSKTDKKKKKKEVVVDQDEDEDEDDEDEEEEEDE</sequence>
<evidence type="ECO:0000313" key="3">
    <source>
        <dbReference type="EMBL" id="CDW83226.1"/>
    </source>
</evidence>
<feature type="compositionally biased region" description="Basic residues" evidence="1">
    <location>
        <begin position="197"/>
        <end position="226"/>
    </location>
</feature>
<organism evidence="3 4">
    <name type="scientific">Stylonychia lemnae</name>
    <name type="common">Ciliate</name>
    <dbReference type="NCBI Taxonomy" id="5949"/>
    <lineage>
        <taxon>Eukaryota</taxon>
        <taxon>Sar</taxon>
        <taxon>Alveolata</taxon>
        <taxon>Ciliophora</taxon>
        <taxon>Intramacronucleata</taxon>
        <taxon>Spirotrichea</taxon>
        <taxon>Stichotrichia</taxon>
        <taxon>Sporadotrichida</taxon>
        <taxon>Oxytrichidae</taxon>
        <taxon>Stylonychinae</taxon>
        <taxon>Stylonychia</taxon>
    </lineage>
</organism>
<feature type="chain" id="PRO_5001729606" evidence="2">
    <location>
        <begin position="23"/>
        <end position="249"/>
    </location>
</feature>
<dbReference type="EMBL" id="CCKQ01011657">
    <property type="protein sequence ID" value="CDW83226.1"/>
    <property type="molecule type" value="Genomic_DNA"/>
</dbReference>
<dbReference type="Proteomes" id="UP000039865">
    <property type="component" value="Unassembled WGS sequence"/>
</dbReference>
<feature type="region of interest" description="Disordered" evidence="1">
    <location>
        <begin position="168"/>
        <end position="249"/>
    </location>
</feature>
<evidence type="ECO:0000256" key="2">
    <source>
        <dbReference type="SAM" id="SignalP"/>
    </source>
</evidence>
<gene>
    <name evidence="3" type="primary">Contig8975.g9596</name>
    <name evidence="3" type="ORF">STYLEM_12268</name>
</gene>
<evidence type="ECO:0000256" key="1">
    <source>
        <dbReference type="SAM" id="MobiDB-lite"/>
    </source>
</evidence>
<keyword evidence="2" id="KW-0732">Signal</keyword>
<feature type="signal peptide" evidence="2">
    <location>
        <begin position="1"/>
        <end position="22"/>
    </location>
</feature>
<keyword evidence="4" id="KW-1185">Reference proteome</keyword>
<feature type="compositionally biased region" description="Acidic residues" evidence="1">
    <location>
        <begin position="171"/>
        <end position="188"/>
    </location>
</feature>
<accession>A0A078AMT0</accession>
<proteinExistence type="predicted"/>
<feature type="compositionally biased region" description="Acidic residues" evidence="1">
    <location>
        <begin position="230"/>
        <end position="249"/>
    </location>
</feature>
<dbReference type="InParanoid" id="A0A078AMT0"/>
<protein>
    <submittedName>
        <fullName evidence="3">Uncharacterized protein</fullName>
    </submittedName>
</protein>
<dbReference type="AlphaFoldDB" id="A0A078AMT0"/>
<evidence type="ECO:0000313" key="4">
    <source>
        <dbReference type="Proteomes" id="UP000039865"/>
    </source>
</evidence>
<name>A0A078AMT0_STYLE</name>